<protein>
    <submittedName>
        <fullName evidence="1">Uncharacterized protein</fullName>
    </submittedName>
</protein>
<dbReference type="AlphaFoldDB" id="A0A7S1NFQ7"/>
<accession>A0A7S1NFQ7</accession>
<proteinExistence type="predicted"/>
<sequence length="134" mass="15284">MPCHHTALHATICCCQLPDLRMGQECPPLTPKLAYPTQRSLEAGFHKGMVQYYLCLATERRVRQTPNKWVQQAGPPVHHCLLQVHLFCFTLLFYRDHLCSSHRNTVQALPPPVQRSLHPRTEELNLSPCCCISA</sequence>
<organism evidence="1">
    <name type="scientific">Eutreptiella gymnastica</name>
    <dbReference type="NCBI Taxonomy" id="73025"/>
    <lineage>
        <taxon>Eukaryota</taxon>
        <taxon>Discoba</taxon>
        <taxon>Euglenozoa</taxon>
        <taxon>Euglenida</taxon>
        <taxon>Spirocuta</taxon>
        <taxon>Euglenophyceae</taxon>
        <taxon>Eutreptiales</taxon>
        <taxon>Eutreptiaceae</taxon>
        <taxon>Eutreptiella</taxon>
    </lineage>
</organism>
<dbReference type="EMBL" id="HBGA01070084">
    <property type="protein sequence ID" value="CAD9015119.1"/>
    <property type="molecule type" value="Transcribed_RNA"/>
</dbReference>
<name>A0A7S1NFQ7_9EUGL</name>
<reference evidence="1" key="1">
    <citation type="submission" date="2021-01" db="EMBL/GenBank/DDBJ databases">
        <authorList>
            <person name="Corre E."/>
            <person name="Pelletier E."/>
            <person name="Niang G."/>
            <person name="Scheremetjew M."/>
            <person name="Finn R."/>
            <person name="Kale V."/>
            <person name="Holt S."/>
            <person name="Cochrane G."/>
            <person name="Meng A."/>
            <person name="Brown T."/>
            <person name="Cohen L."/>
        </authorList>
    </citation>
    <scope>NUCLEOTIDE SEQUENCE</scope>
    <source>
        <strain evidence="1">NIES-381</strain>
    </source>
</reference>
<gene>
    <name evidence="1" type="ORF">EGYM00392_LOCUS26225</name>
</gene>
<evidence type="ECO:0000313" key="1">
    <source>
        <dbReference type="EMBL" id="CAD9015119.1"/>
    </source>
</evidence>